<evidence type="ECO:0000256" key="2">
    <source>
        <dbReference type="ARBA" id="ARBA00023125"/>
    </source>
</evidence>
<dbReference type="GO" id="GO:0003700">
    <property type="term" value="F:DNA-binding transcription factor activity"/>
    <property type="evidence" value="ECO:0007669"/>
    <property type="project" value="InterPro"/>
</dbReference>
<dbReference type="AlphaFoldDB" id="A0A840YAF7"/>
<dbReference type="InterPro" id="IPR008920">
    <property type="entry name" value="TF_FadR/GntR_C"/>
</dbReference>
<keyword evidence="3" id="KW-0804">Transcription</keyword>
<evidence type="ECO:0000256" key="1">
    <source>
        <dbReference type="ARBA" id="ARBA00023015"/>
    </source>
</evidence>
<evidence type="ECO:0000313" key="6">
    <source>
        <dbReference type="Proteomes" id="UP000527143"/>
    </source>
</evidence>
<protein>
    <submittedName>
        <fullName evidence="5">DNA-binding FadR family transcriptional regulator</fullName>
    </submittedName>
</protein>
<dbReference type="InterPro" id="IPR000524">
    <property type="entry name" value="Tscrpt_reg_HTH_GntR"/>
</dbReference>
<dbReference type="PROSITE" id="PS50949">
    <property type="entry name" value="HTH_GNTR"/>
    <property type="match status" value="1"/>
</dbReference>
<dbReference type="SUPFAM" id="SSF46785">
    <property type="entry name" value="Winged helix' DNA-binding domain"/>
    <property type="match status" value="1"/>
</dbReference>
<keyword evidence="6" id="KW-1185">Reference proteome</keyword>
<dbReference type="Pfam" id="PF07729">
    <property type="entry name" value="FCD"/>
    <property type="match status" value="1"/>
</dbReference>
<dbReference type="PANTHER" id="PTHR43537">
    <property type="entry name" value="TRANSCRIPTIONAL REGULATOR, GNTR FAMILY"/>
    <property type="match status" value="1"/>
</dbReference>
<dbReference type="InterPro" id="IPR036388">
    <property type="entry name" value="WH-like_DNA-bd_sf"/>
</dbReference>
<dbReference type="SMART" id="SM00895">
    <property type="entry name" value="FCD"/>
    <property type="match status" value="1"/>
</dbReference>
<evidence type="ECO:0000313" key="5">
    <source>
        <dbReference type="EMBL" id="MBB5709834.1"/>
    </source>
</evidence>
<dbReference type="GO" id="GO:0003677">
    <property type="term" value="F:DNA binding"/>
    <property type="evidence" value="ECO:0007669"/>
    <property type="project" value="UniProtKB-KW"/>
</dbReference>
<comment type="caution">
    <text evidence="5">The sequence shown here is derived from an EMBL/GenBank/DDBJ whole genome shotgun (WGS) entry which is preliminary data.</text>
</comment>
<dbReference type="Gene3D" id="1.20.120.530">
    <property type="entry name" value="GntR ligand-binding domain-like"/>
    <property type="match status" value="1"/>
</dbReference>
<gene>
    <name evidence="5" type="ORF">FHT02_001056</name>
</gene>
<dbReference type="InterPro" id="IPR011711">
    <property type="entry name" value="GntR_C"/>
</dbReference>
<evidence type="ECO:0000259" key="4">
    <source>
        <dbReference type="PROSITE" id="PS50949"/>
    </source>
</evidence>
<dbReference type="SUPFAM" id="SSF48008">
    <property type="entry name" value="GntR ligand-binding domain-like"/>
    <property type="match status" value="1"/>
</dbReference>
<dbReference type="Proteomes" id="UP000527143">
    <property type="component" value="Unassembled WGS sequence"/>
</dbReference>
<sequence length="205" mass="22567">MITEDFGVSRTVVREAFARLAAQGLLESRRGSGAYVAGNARYRAFQVMPEDLAAIEDVLKLLEMRTALETEMAALAAERRTAADLKALELLLAAMEVSEDGSQSMVIDRAFHAAIAGATRNDYYVRFADFLGLRLIPSRALYLVGEGAMKPQEYARVINADHRAIYHAIAAGNPDGAREAARLHMRSSYERYAALQLKGRSEQIT</sequence>
<evidence type="ECO:0000256" key="3">
    <source>
        <dbReference type="ARBA" id="ARBA00023163"/>
    </source>
</evidence>
<accession>A0A840YAF7</accession>
<reference evidence="5 6" key="1">
    <citation type="submission" date="2020-08" db="EMBL/GenBank/DDBJ databases">
        <title>Genomic Encyclopedia of Type Strains, Phase IV (KMG-IV): sequencing the most valuable type-strain genomes for metagenomic binning, comparative biology and taxonomic classification.</title>
        <authorList>
            <person name="Goeker M."/>
        </authorList>
    </citation>
    <scope>NUCLEOTIDE SEQUENCE [LARGE SCALE GENOMIC DNA]</scope>
    <source>
        <strain evidence="5 6">DSM 26736</strain>
    </source>
</reference>
<proteinExistence type="predicted"/>
<keyword evidence="1" id="KW-0805">Transcription regulation</keyword>
<name>A0A840YAF7_9SPHN</name>
<dbReference type="InterPro" id="IPR036390">
    <property type="entry name" value="WH_DNA-bd_sf"/>
</dbReference>
<feature type="domain" description="HTH gntR-type" evidence="4">
    <location>
        <begin position="1"/>
        <end position="39"/>
    </location>
</feature>
<keyword evidence="2 5" id="KW-0238">DNA-binding</keyword>
<dbReference type="Gene3D" id="1.10.10.10">
    <property type="entry name" value="Winged helix-like DNA-binding domain superfamily/Winged helix DNA-binding domain"/>
    <property type="match status" value="1"/>
</dbReference>
<dbReference type="Pfam" id="PF00392">
    <property type="entry name" value="GntR"/>
    <property type="match status" value="1"/>
</dbReference>
<dbReference type="EMBL" id="JACIJF010000002">
    <property type="protein sequence ID" value="MBB5709834.1"/>
    <property type="molecule type" value="Genomic_DNA"/>
</dbReference>
<organism evidence="5 6">
    <name type="scientific">Sphingomonas xinjiangensis</name>
    <dbReference type="NCBI Taxonomy" id="643568"/>
    <lineage>
        <taxon>Bacteria</taxon>
        <taxon>Pseudomonadati</taxon>
        <taxon>Pseudomonadota</taxon>
        <taxon>Alphaproteobacteria</taxon>
        <taxon>Sphingomonadales</taxon>
        <taxon>Sphingomonadaceae</taxon>
        <taxon>Sphingomonas</taxon>
    </lineage>
</organism>
<dbReference type="PANTHER" id="PTHR43537:SF5">
    <property type="entry name" value="UXU OPERON TRANSCRIPTIONAL REGULATOR"/>
    <property type="match status" value="1"/>
</dbReference>